<gene>
    <name evidence="2" type="ORF">L9G74_22045</name>
</gene>
<name>A0ABT2FS06_9GAMM</name>
<reference evidence="3" key="1">
    <citation type="submission" date="2023-07" db="EMBL/GenBank/DDBJ databases">
        <title>Shewanella mangrovi sp. nov., an acetaldehyde- degrading bacterium isolated from mangrove sediment.</title>
        <authorList>
            <person name="Liu Y."/>
        </authorList>
    </citation>
    <scope>NUCLEOTIDE SEQUENCE [LARGE SCALE GENOMIC DNA]</scope>
    <source>
        <strain evidence="3">C32</strain>
    </source>
</reference>
<evidence type="ECO:0000313" key="2">
    <source>
        <dbReference type="EMBL" id="MCS4559106.1"/>
    </source>
</evidence>
<dbReference type="RefSeq" id="WP_238899072.1">
    <property type="nucleotide sequence ID" value="NZ_JAKOGG010000762.1"/>
</dbReference>
<evidence type="ECO:0000313" key="3">
    <source>
        <dbReference type="Proteomes" id="UP001201549"/>
    </source>
</evidence>
<comment type="caution">
    <text evidence="2">The sequence shown here is derived from an EMBL/GenBank/DDBJ whole genome shotgun (WGS) entry which is preliminary data.</text>
</comment>
<dbReference type="EMBL" id="JAKOGG010000762">
    <property type="protein sequence ID" value="MCS4559106.1"/>
    <property type="molecule type" value="Genomic_DNA"/>
</dbReference>
<evidence type="ECO:0000256" key="1">
    <source>
        <dbReference type="SAM" id="SignalP"/>
    </source>
</evidence>
<organism evidence="2 3">
    <name type="scientific">Shewanella electrica</name>
    <dbReference type="NCBI Taxonomy" id="515560"/>
    <lineage>
        <taxon>Bacteria</taxon>
        <taxon>Pseudomonadati</taxon>
        <taxon>Pseudomonadota</taxon>
        <taxon>Gammaproteobacteria</taxon>
        <taxon>Alteromonadales</taxon>
        <taxon>Shewanellaceae</taxon>
        <taxon>Shewanella</taxon>
    </lineage>
</organism>
<proteinExistence type="predicted"/>
<keyword evidence="1" id="KW-0732">Signal</keyword>
<feature type="non-terminal residue" evidence="2">
    <location>
        <position position="1"/>
    </location>
</feature>
<keyword evidence="3" id="KW-1185">Reference proteome</keyword>
<sequence>RWLLGVILANVCFNALYAALPYNGGFANDMLTRGQYQAITSQRYGGLNQGLAQKSFYRVNTISNNDIIDSLKMYNDLT</sequence>
<dbReference type="Proteomes" id="UP001201549">
    <property type="component" value="Unassembled WGS sequence"/>
</dbReference>
<feature type="chain" id="PRO_5045446549" evidence="1">
    <location>
        <begin position="19"/>
        <end position="78"/>
    </location>
</feature>
<accession>A0ABT2FS06</accession>
<feature type="signal peptide" evidence="1">
    <location>
        <begin position="1"/>
        <end position="18"/>
    </location>
</feature>
<feature type="non-terminal residue" evidence="2">
    <location>
        <position position="78"/>
    </location>
</feature>
<protein>
    <submittedName>
        <fullName evidence="2">Uncharacterized protein</fullName>
    </submittedName>
</protein>